<feature type="non-terminal residue" evidence="2">
    <location>
        <position position="195"/>
    </location>
</feature>
<keyword evidence="3" id="KW-1185">Reference proteome</keyword>
<keyword evidence="1" id="KW-0812">Transmembrane</keyword>
<reference evidence="2" key="1">
    <citation type="submission" date="2021-01" db="EMBL/GenBank/DDBJ databases">
        <title>Phytophthora aleatoria, a newly-described species from Pinus radiata is distinct from Phytophthora cactorum isolates based on comparative genomics.</title>
        <authorList>
            <person name="Mcdougal R."/>
            <person name="Panda P."/>
            <person name="Williams N."/>
            <person name="Studholme D.J."/>
        </authorList>
    </citation>
    <scope>NUCLEOTIDE SEQUENCE</scope>
    <source>
        <strain evidence="2">NZFS 4037</strain>
    </source>
</reference>
<accession>A0A8J5IKQ8</accession>
<gene>
    <name evidence="2" type="ORF">JG688_00006866</name>
</gene>
<dbReference type="AlphaFoldDB" id="A0A8J5IKQ8"/>
<keyword evidence="1" id="KW-0472">Membrane</keyword>
<feature type="transmembrane region" description="Helical" evidence="1">
    <location>
        <begin position="12"/>
        <end position="34"/>
    </location>
</feature>
<dbReference type="Proteomes" id="UP000709295">
    <property type="component" value="Unassembled WGS sequence"/>
</dbReference>
<keyword evidence="1" id="KW-1133">Transmembrane helix</keyword>
<proteinExistence type="predicted"/>
<organism evidence="2 3">
    <name type="scientific">Phytophthora aleatoria</name>
    <dbReference type="NCBI Taxonomy" id="2496075"/>
    <lineage>
        <taxon>Eukaryota</taxon>
        <taxon>Sar</taxon>
        <taxon>Stramenopiles</taxon>
        <taxon>Oomycota</taxon>
        <taxon>Peronosporomycetes</taxon>
        <taxon>Peronosporales</taxon>
        <taxon>Peronosporaceae</taxon>
        <taxon>Phytophthora</taxon>
    </lineage>
</organism>
<evidence type="ECO:0000313" key="2">
    <source>
        <dbReference type="EMBL" id="KAG6966221.1"/>
    </source>
</evidence>
<protein>
    <submittedName>
        <fullName evidence="2">Uncharacterized protein</fullName>
    </submittedName>
</protein>
<comment type="caution">
    <text evidence="2">The sequence shown here is derived from an EMBL/GenBank/DDBJ whole genome shotgun (WGS) entry which is preliminary data.</text>
</comment>
<evidence type="ECO:0000313" key="3">
    <source>
        <dbReference type="Proteomes" id="UP000709295"/>
    </source>
</evidence>
<name>A0A8J5IKQ8_9STRA</name>
<dbReference type="EMBL" id="JAENGY010000310">
    <property type="protein sequence ID" value="KAG6966221.1"/>
    <property type="molecule type" value="Genomic_DNA"/>
</dbReference>
<sequence>NPSPQKRTTGLYLVFQLWLFLFLLIKLVVIAVRFGGCPARFSVKVAKVAGEGGFDKCLVKVYNEDQMGITSAIIIQTPVQKRIFREWGGVLLTDGLDPHYQQLRLSPRCGIKYYRNYRNSYPRFRFTQRNSSYYGAHIRIFQSKKHWLGEDKISRYRQGLRGMASAGTLLSSDQGSCMTIPRCHLLEKVATAPAI</sequence>
<evidence type="ECO:0000256" key="1">
    <source>
        <dbReference type="SAM" id="Phobius"/>
    </source>
</evidence>